<dbReference type="Proteomes" id="UP001157502">
    <property type="component" value="Chromosome 16"/>
</dbReference>
<evidence type="ECO:0000313" key="1">
    <source>
        <dbReference type="EMBL" id="KAJ7999814.1"/>
    </source>
</evidence>
<accession>A0ACC2G847</accession>
<organism evidence="1 2">
    <name type="scientific">Dallia pectoralis</name>
    <name type="common">Alaska blackfish</name>
    <dbReference type="NCBI Taxonomy" id="75939"/>
    <lineage>
        <taxon>Eukaryota</taxon>
        <taxon>Metazoa</taxon>
        <taxon>Chordata</taxon>
        <taxon>Craniata</taxon>
        <taxon>Vertebrata</taxon>
        <taxon>Euteleostomi</taxon>
        <taxon>Actinopterygii</taxon>
        <taxon>Neopterygii</taxon>
        <taxon>Teleostei</taxon>
        <taxon>Protacanthopterygii</taxon>
        <taxon>Esociformes</taxon>
        <taxon>Umbridae</taxon>
        <taxon>Dallia</taxon>
    </lineage>
</organism>
<evidence type="ECO:0000313" key="2">
    <source>
        <dbReference type="Proteomes" id="UP001157502"/>
    </source>
</evidence>
<comment type="caution">
    <text evidence="1">The sequence shown here is derived from an EMBL/GenBank/DDBJ whole genome shotgun (WGS) entry which is preliminary data.</text>
</comment>
<keyword evidence="2" id="KW-1185">Reference proteome</keyword>
<gene>
    <name evidence="1" type="ORF">DPEC_G00198320</name>
</gene>
<dbReference type="EMBL" id="CM055743">
    <property type="protein sequence ID" value="KAJ7999814.1"/>
    <property type="molecule type" value="Genomic_DNA"/>
</dbReference>
<proteinExistence type="predicted"/>
<reference evidence="1" key="1">
    <citation type="submission" date="2021-05" db="EMBL/GenBank/DDBJ databases">
        <authorList>
            <person name="Pan Q."/>
            <person name="Jouanno E."/>
            <person name="Zahm M."/>
            <person name="Klopp C."/>
            <person name="Cabau C."/>
            <person name="Louis A."/>
            <person name="Berthelot C."/>
            <person name="Parey E."/>
            <person name="Roest Crollius H."/>
            <person name="Montfort J."/>
            <person name="Robinson-Rechavi M."/>
            <person name="Bouchez O."/>
            <person name="Lampietro C."/>
            <person name="Lopez Roques C."/>
            <person name="Donnadieu C."/>
            <person name="Postlethwait J."/>
            <person name="Bobe J."/>
            <person name="Dillon D."/>
            <person name="Chandos A."/>
            <person name="von Hippel F."/>
            <person name="Guiguen Y."/>
        </authorList>
    </citation>
    <scope>NUCLEOTIDE SEQUENCE</scope>
    <source>
        <strain evidence="1">YG-Jan2019</strain>
    </source>
</reference>
<protein>
    <submittedName>
        <fullName evidence="1">Uncharacterized protein</fullName>
    </submittedName>
</protein>
<name>A0ACC2G847_DALPE</name>
<sequence length="157" mass="16503">MPKEGSVSHRMSVTMNCITLVPGSPLELERSIKAHLLLERAGLASHHTVALVPTLLLGIGALTHPTHPPLTLMMATDVALLASKAPPAQDRKRERGGGRRRGGGVTQQILSNAAMALDGWWPLEEASRHAAVGGGASEREKRRAGELGGGCDSMGSH</sequence>